<keyword evidence="4" id="KW-1185">Reference proteome</keyword>
<feature type="compositionally biased region" description="Basic and acidic residues" evidence="1">
    <location>
        <begin position="72"/>
        <end position="99"/>
    </location>
</feature>
<proteinExistence type="predicted"/>
<feature type="compositionally biased region" description="Polar residues" evidence="1">
    <location>
        <begin position="100"/>
        <end position="111"/>
    </location>
</feature>
<name>A0A0V7ZEM5_9CYAN</name>
<reference evidence="2 4" key="1">
    <citation type="journal article" date="2015" name="Genome Announc.">
        <title>Draft Genome of the Euendolithic (true boring) Cyanobacterium Mastigocoleus testarum strain BC008.</title>
        <authorList>
            <person name="Guida B.S."/>
            <person name="Garcia-Pichel F."/>
        </authorList>
    </citation>
    <scope>NUCLEOTIDE SEQUENCE [LARGE SCALE GENOMIC DNA]</scope>
    <source>
        <strain evidence="2 4">BC008</strain>
    </source>
</reference>
<gene>
    <name evidence="2" type="ORF">BC008_11605</name>
    <name evidence="3" type="ORF">BC008_12080</name>
</gene>
<dbReference type="AlphaFoldDB" id="A0A0V7ZEM5"/>
<organism evidence="2 4">
    <name type="scientific">Mastigocoleus testarum BC008</name>
    <dbReference type="NCBI Taxonomy" id="371196"/>
    <lineage>
        <taxon>Bacteria</taxon>
        <taxon>Bacillati</taxon>
        <taxon>Cyanobacteriota</taxon>
        <taxon>Cyanophyceae</taxon>
        <taxon>Nostocales</taxon>
        <taxon>Hapalosiphonaceae</taxon>
        <taxon>Mastigocoleus</taxon>
    </lineage>
</organism>
<evidence type="ECO:0000313" key="3">
    <source>
        <dbReference type="EMBL" id="KST63046.1"/>
    </source>
</evidence>
<evidence type="ECO:0000256" key="1">
    <source>
        <dbReference type="SAM" id="MobiDB-lite"/>
    </source>
</evidence>
<dbReference type="OrthoDB" id="468587at2"/>
<sequence length="161" mass="17449">MSKILDLVTGILPGKNKDNGYYLELKEDEVKSPATSKVAKSQPESSNGVAPVKPTAETSVAPDTSASNGNTAEKKEAEPKSKKVSIKERRKAEKAKKSQSENSPQTTSTAPARTVKPQEPVETNFSTKYLMPNSTNGRRRPGANMNSFLEMARTVKTPIVK</sequence>
<evidence type="ECO:0000313" key="2">
    <source>
        <dbReference type="EMBL" id="KST62955.1"/>
    </source>
</evidence>
<protein>
    <submittedName>
        <fullName evidence="2">Uncharacterized protein</fullName>
    </submittedName>
</protein>
<dbReference type="Proteomes" id="UP000053372">
    <property type="component" value="Unassembled WGS sequence"/>
</dbReference>
<dbReference type="EMBL" id="LMTZ01000145">
    <property type="protein sequence ID" value="KST63046.1"/>
    <property type="molecule type" value="Genomic_DNA"/>
</dbReference>
<accession>A0A0V7ZEM5</accession>
<comment type="caution">
    <text evidence="2">The sequence shown here is derived from an EMBL/GenBank/DDBJ whole genome shotgun (WGS) entry which is preliminary data.</text>
</comment>
<feature type="compositionally biased region" description="Polar residues" evidence="1">
    <location>
        <begin position="121"/>
        <end position="136"/>
    </location>
</feature>
<feature type="compositionally biased region" description="Polar residues" evidence="1">
    <location>
        <begin position="56"/>
        <end position="71"/>
    </location>
</feature>
<feature type="region of interest" description="Disordered" evidence="1">
    <location>
        <begin position="28"/>
        <end position="161"/>
    </location>
</feature>
<evidence type="ECO:0000313" key="4">
    <source>
        <dbReference type="Proteomes" id="UP000053372"/>
    </source>
</evidence>
<feature type="compositionally biased region" description="Polar residues" evidence="1">
    <location>
        <begin position="33"/>
        <end position="48"/>
    </location>
</feature>
<dbReference type="RefSeq" id="WP_036268914.1">
    <property type="nucleotide sequence ID" value="NZ_LMTZ01000145.1"/>
</dbReference>
<dbReference type="EMBL" id="LMTZ01000147">
    <property type="protein sequence ID" value="KST62955.1"/>
    <property type="molecule type" value="Genomic_DNA"/>
</dbReference>